<organism evidence="2">
    <name type="scientific">marine sediment metagenome</name>
    <dbReference type="NCBI Taxonomy" id="412755"/>
    <lineage>
        <taxon>unclassified sequences</taxon>
        <taxon>metagenomes</taxon>
        <taxon>ecological metagenomes</taxon>
    </lineage>
</organism>
<dbReference type="EMBL" id="BARS01051011">
    <property type="protein sequence ID" value="GAG52854.1"/>
    <property type="molecule type" value="Genomic_DNA"/>
</dbReference>
<name>X0YAK6_9ZZZZ</name>
<comment type="caution">
    <text evidence="2">The sequence shown here is derived from an EMBL/GenBank/DDBJ whole genome shotgun (WGS) entry which is preliminary data.</text>
</comment>
<sequence>MTEETLNPQPETLESSDTEETNPLSEEPSKKTGDNSTAGVNIRE</sequence>
<feature type="non-terminal residue" evidence="2">
    <location>
        <position position="44"/>
    </location>
</feature>
<feature type="compositionally biased region" description="Polar residues" evidence="1">
    <location>
        <begin position="34"/>
        <end position="44"/>
    </location>
</feature>
<dbReference type="AlphaFoldDB" id="X0YAK6"/>
<proteinExistence type="predicted"/>
<protein>
    <submittedName>
        <fullName evidence="2">Uncharacterized protein</fullName>
    </submittedName>
</protein>
<gene>
    <name evidence="2" type="ORF">S01H1_76050</name>
</gene>
<evidence type="ECO:0000313" key="2">
    <source>
        <dbReference type="EMBL" id="GAG52854.1"/>
    </source>
</evidence>
<evidence type="ECO:0000256" key="1">
    <source>
        <dbReference type="SAM" id="MobiDB-lite"/>
    </source>
</evidence>
<accession>X0YAK6</accession>
<feature type="compositionally biased region" description="Polar residues" evidence="1">
    <location>
        <begin position="1"/>
        <end position="13"/>
    </location>
</feature>
<feature type="region of interest" description="Disordered" evidence="1">
    <location>
        <begin position="1"/>
        <end position="44"/>
    </location>
</feature>
<reference evidence="2" key="1">
    <citation type="journal article" date="2014" name="Front. Microbiol.">
        <title>High frequency of phylogenetically diverse reductive dehalogenase-homologous genes in deep subseafloor sedimentary metagenomes.</title>
        <authorList>
            <person name="Kawai M."/>
            <person name="Futagami T."/>
            <person name="Toyoda A."/>
            <person name="Takaki Y."/>
            <person name="Nishi S."/>
            <person name="Hori S."/>
            <person name="Arai W."/>
            <person name="Tsubouchi T."/>
            <person name="Morono Y."/>
            <person name="Uchiyama I."/>
            <person name="Ito T."/>
            <person name="Fujiyama A."/>
            <person name="Inagaki F."/>
            <person name="Takami H."/>
        </authorList>
    </citation>
    <scope>NUCLEOTIDE SEQUENCE</scope>
    <source>
        <strain evidence="2">Expedition CK06-06</strain>
    </source>
</reference>